<accession>A0A158HY22</accession>
<organism evidence="1 2">
    <name type="scientific">Caballeronia terrestris</name>
    <dbReference type="NCBI Taxonomy" id="1226301"/>
    <lineage>
        <taxon>Bacteria</taxon>
        <taxon>Pseudomonadati</taxon>
        <taxon>Pseudomonadota</taxon>
        <taxon>Betaproteobacteria</taxon>
        <taxon>Burkholderiales</taxon>
        <taxon>Burkholderiaceae</taxon>
        <taxon>Caballeronia</taxon>
    </lineage>
</organism>
<dbReference type="Proteomes" id="UP000054925">
    <property type="component" value="Unassembled WGS sequence"/>
</dbReference>
<protein>
    <submittedName>
        <fullName evidence="1">Uncharacterized protein</fullName>
    </submittedName>
</protein>
<reference evidence="1" key="1">
    <citation type="submission" date="2016-01" db="EMBL/GenBank/DDBJ databases">
        <authorList>
            <person name="Peeters C."/>
        </authorList>
    </citation>
    <scope>NUCLEOTIDE SEQUENCE [LARGE SCALE GENOMIC DNA]</scope>
    <source>
        <strain evidence="1">LMG 22937</strain>
    </source>
</reference>
<dbReference type="AlphaFoldDB" id="A0A158HY22"/>
<evidence type="ECO:0000313" key="1">
    <source>
        <dbReference type="EMBL" id="SAL48879.1"/>
    </source>
</evidence>
<sequence>MPGGDNGFVRSCCLTKECYPTDCCRFVFLPPFFLGLPGAQRPAPPVFNFSRGVHASADASVALRWLPKTISLTCSARHALTRRCSVRNCALFAYASGIIVASRSINCLAGTVGSATSHPSITGHASANGSTRLLHQCFALGYFRCVGRASPSLHAAVRLVRNTAMSDSSAGAASARMPWAANSLNIC</sequence>
<gene>
    <name evidence="1" type="ORF">AWB67_02218</name>
</gene>
<evidence type="ECO:0000313" key="2">
    <source>
        <dbReference type="Proteomes" id="UP000054925"/>
    </source>
</evidence>
<comment type="caution">
    <text evidence="1">The sequence shown here is derived from an EMBL/GenBank/DDBJ whole genome shotgun (WGS) entry which is preliminary data.</text>
</comment>
<proteinExistence type="predicted"/>
<dbReference type="EMBL" id="FCOL02000009">
    <property type="protein sequence ID" value="SAL48879.1"/>
    <property type="molecule type" value="Genomic_DNA"/>
</dbReference>
<keyword evidence="2" id="KW-1185">Reference proteome</keyword>
<name>A0A158HY22_9BURK</name>